<accession>A0ABW2GSQ8</accession>
<comment type="caution">
    <text evidence="1">The sequence shown here is derived from an EMBL/GenBank/DDBJ whole genome shotgun (WGS) entry which is preliminary data.</text>
</comment>
<organism evidence="1 2">
    <name type="scientific">Catellatospora aurea</name>
    <dbReference type="NCBI Taxonomy" id="1337874"/>
    <lineage>
        <taxon>Bacteria</taxon>
        <taxon>Bacillati</taxon>
        <taxon>Actinomycetota</taxon>
        <taxon>Actinomycetes</taxon>
        <taxon>Micromonosporales</taxon>
        <taxon>Micromonosporaceae</taxon>
        <taxon>Catellatospora</taxon>
    </lineage>
</organism>
<evidence type="ECO:0000313" key="1">
    <source>
        <dbReference type="EMBL" id="MFC7243062.1"/>
    </source>
</evidence>
<dbReference type="RefSeq" id="WP_376806312.1">
    <property type="nucleotide sequence ID" value="NZ_JBHTAC010000009.1"/>
</dbReference>
<sequence>MFARWLLPDRAFDRLVVALFAALGTIAARRARPAVSPTTGR</sequence>
<name>A0ABW2GSQ8_9ACTN</name>
<keyword evidence="2" id="KW-1185">Reference proteome</keyword>
<dbReference type="Proteomes" id="UP001596392">
    <property type="component" value="Unassembled WGS sequence"/>
</dbReference>
<evidence type="ECO:0000313" key="2">
    <source>
        <dbReference type="Proteomes" id="UP001596392"/>
    </source>
</evidence>
<dbReference type="EMBL" id="JBHTAC010000009">
    <property type="protein sequence ID" value="MFC7243062.1"/>
    <property type="molecule type" value="Genomic_DNA"/>
</dbReference>
<proteinExistence type="predicted"/>
<gene>
    <name evidence="1" type="ORF">ACFQO7_11305</name>
</gene>
<reference evidence="2" key="1">
    <citation type="journal article" date="2019" name="Int. J. Syst. Evol. Microbiol.">
        <title>The Global Catalogue of Microorganisms (GCM) 10K type strain sequencing project: providing services to taxonomists for standard genome sequencing and annotation.</title>
        <authorList>
            <consortium name="The Broad Institute Genomics Platform"/>
            <consortium name="The Broad Institute Genome Sequencing Center for Infectious Disease"/>
            <person name="Wu L."/>
            <person name="Ma J."/>
        </authorList>
    </citation>
    <scope>NUCLEOTIDE SEQUENCE [LARGE SCALE GENOMIC DNA]</scope>
    <source>
        <strain evidence="2">CGMCC 1.9106</strain>
    </source>
</reference>
<protein>
    <submittedName>
        <fullName evidence="1">Uncharacterized protein</fullName>
    </submittedName>
</protein>